<reference evidence="7 8" key="1">
    <citation type="journal article" date="2019" name="Nat. Ecol. Evol.">
        <title>Megaphylogeny resolves global patterns of mushroom evolution.</title>
        <authorList>
            <person name="Varga T."/>
            <person name="Krizsan K."/>
            <person name="Foldi C."/>
            <person name="Dima B."/>
            <person name="Sanchez-Garcia M."/>
            <person name="Sanchez-Ramirez S."/>
            <person name="Szollosi G.J."/>
            <person name="Szarkandi J.G."/>
            <person name="Papp V."/>
            <person name="Albert L."/>
            <person name="Andreopoulos W."/>
            <person name="Angelini C."/>
            <person name="Antonin V."/>
            <person name="Barry K.W."/>
            <person name="Bougher N.L."/>
            <person name="Buchanan P."/>
            <person name="Buyck B."/>
            <person name="Bense V."/>
            <person name="Catcheside P."/>
            <person name="Chovatia M."/>
            <person name="Cooper J."/>
            <person name="Damon W."/>
            <person name="Desjardin D."/>
            <person name="Finy P."/>
            <person name="Geml J."/>
            <person name="Haridas S."/>
            <person name="Hughes K."/>
            <person name="Justo A."/>
            <person name="Karasinski D."/>
            <person name="Kautmanova I."/>
            <person name="Kiss B."/>
            <person name="Kocsube S."/>
            <person name="Kotiranta H."/>
            <person name="LaButti K.M."/>
            <person name="Lechner B.E."/>
            <person name="Liimatainen K."/>
            <person name="Lipzen A."/>
            <person name="Lukacs Z."/>
            <person name="Mihaltcheva S."/>
            <person name="Morgado L.N."/>
            <person name="Niskanen T."/>
            <person name="Noordeloos M.E."/>
            <person name="Ohm R.A."/>
            <person name="Ortiz-Santana B."/>
            <person name="Ovrebo C."/>
            <person name="Racz N."/>
            <person name="Riley R."/>
            <person name="Savchenko A."/>
            <person name="Shiryaev A."/>
            <person name="Soop K."/>
            <person name="Spirin V."/>
            <person name="Szebenyi C."/>
            <person name="Tomsovsky M."/>
            <person name="Tulloss R.E."/>
            <person name="Uehling J."/>
            <person name="Grigoriev I.V."/>
            <person name="Vagvolgyi C."/>
            <person name="Papp T."/>
            <person name="Martin F.M."/>
            <person name="Miettinen O."/>
            <person name="Hibbett D.S."/>
            <person name="Nagy L.G."/>
        </authorList>
    </citation>
    <scope>NUCLEOTIDE SEQUENCE [LARGE SCALE GENOMIC DNA]</scope>
    <source>
        <strain evidence="7 8">CBS 309.79</strain>
    </source>
</reference>
<dbReference type="PANTHER" id="PTHR12159">
    <property type="entry name" value="G/T AND G/U MISMATCH-SPECIFIC DNA GLYCOSYLASE"/>
    <property type="match status" value="1"/>
</dbReference>
<evidence type="ECO:0000313" key="8">
    <source>
        <dbReference type="Proteomes" id="UP000305067"/>
    </source>
</evidence>
<evidence type="ECO:0000259" key="6">
    <source>
        <dbReference type="Pfam" id="PF03167"/>
    </source>
</evidence>
<sequence length="354" mass="40109">MGESERDTTSTPTKRKLGLTQFIYHPRTPVRTPNSQSTAGTSAFRPFTPDTPTKKKQKKKKPNLPFAPPETYEHLRPLNDCLGGNMKVLFCGIKQVGWWLVAPGVTSAKTGAHFAHPTNHFWPCLHASGFTDERMSPEHSFLLPDKYHIGITNLTDRPSTEAGELSRREQHDNASVLLQRIVKYRPRIVCFLGLGIWSIFLNHLMDIIALPQSGIFDDDEEDDEEDDVPPEPPKKKRKRNLHAQAVATTSKYFSPPSSPADVSEERRLRRRFKRKAGSCKDLLGLKPIKIVYPPRDAVVQETIFYSLPSSSARVVTWQLGDKIELFKEFKATVDLLEEGKVRTERCYVIESSSL</sequence>
<keyword evidence="5" id="KW-0472">Membrane</keyword>
<proteinExistence type="predicted"/>
<dbReference type="Proteomes" id="UP000305067">
    <property type="component" value="Unassembled WGS sequence"/>
</dbReference>
<dbReference type="AlphaFoldDB" id="A0A5C3QE37"/>
<dbReference type="OrthoDB" id="565731at2759"/>
<evidence type="ECO:0000313" key="7">
    <source>
        <dbReference type="EMBL" id="TFK98428.1"/>
    </source>
</evidence>
<evidence type="ECO:0000256" key="1">
    <source>
        <dbReference type="ARBA" id="ARBA00022763"/>
    </source>
</evidence>
<dbReference type="EMBL" id="ML178839">
    <property type="protein sequence ID" value="TFK98428.1"/>
    <property type="molecule type" value="Genomic_DNA"/>
</dbReference>
<gene>
    <name evidence="7" type="ORF">BDV98DRAFT_595661</name>
</gene>
<protein>
    <submittedName>
        <fullName evidence="7">Uracil-DNA glycosylase-like protein</fullName>
    </submittedName>
</protein>
<feature type="compositionally biased region" description="Polar residues" evidence="4">
    <location>
        <begin position="31"/>
        <end position="41"/>
    </location>
</feature>
<dbReference type="CDD" id="cd10028">
    <property type="entry name" value="UDG-F2_TDG_MUG"/>
    <property type="match status" value="1"/>
</dbReference>
<dbReference type="Gene3D" id="3.40.470.10">
    <property type="entry name" value="Uracil-DNA glycosylase-like domain"/>
    <property type="match status" value="1"/>
</dbReference>
<dbReference type="InterPro" id="IPR005122">
    <property type="entry name" value="Uracil-DNA_glycosylase-like"/>
</dbReference>
<dbReference type="InterPro" id="IPR015637">
    <property type="entry name" value="MUG/TDG"/>
</dbReference>
<feature type="region of interest" description="Disordered" evidence="4">
    <location>
        <begin position="216"/>
        <end position="241"/>
    </location>
</feature>
<feature type="domain" description="Uracil-DNA glycosylase-like" evidence="6">
    <location>
        <begin position="102"/>
        <end position="209"/>
    </location>
</feature>
<accession>A0A5C3QE37</accession>
<feature type="compositionally biased region" description="Acidic residues" evidence="4">
    <location>
        <begin position="216"/>
        <end position="229"/>
    </location>
</feature>
<keyword evidence="5" id="KW-1133">Transmembrane helix</keyword>
<dbReference type="PANTHER" id="PTHR12159:SF9">
    <property type="entry name" value="G_T MISMATCH-SPECIFIC THYMINE DNA GLYCOSYLASE"/>
    <property type="match status" value="1"/>
</dbReference>
<keyword evidence="1" id="KW-0227">DNA damage</keyword>
<dbReference type="Pfam" id="PF03167">
    <property type="entry name" value="UDG"/>
    <property type="match status" value="1"/>
</dbReference>
<dbReference type="GO" id="GO:0006285">
    <property type="term" value="P:base-excision repair, AP site formation"/>
    <property type="evidence" value="ECO:0007669"/>
    <property type="project" value="InterPro"/>
</dbReference>
<dbReference type="InterPro" id="IPR036895">
    <property type="entry name" value="Uracil-DNA_glycosylase-like_sf"/>
</dbReference>
<dbReference type="GO" id="GO:0008263">
    <property type="term" value="F:pyrimidine-specific mismatch base pair DNA N-glycosylase activity"/>
    <property type="evidence" value="ECO:0007669"/>
    <property type="project" value="TreeGrafter"/>
</dbReference>
<keyword evidence="2" id="KW-0378">Hydrolase</keyword>
<feature type="transmembrane region" description="Helical" evidence="5">
    <location>
        <begin position="188"/>
        <end position="205"/>
    </location>
</feature>
<evidence type="ECO:0000256" key="4">
    <source>
        <dbReference type="SAM" id="MobiDB-lite"/>
    </source>
</evidence>
<evidence type="ECO:0000256" key="3">
    <source>
        <dbReference type="ARBA" id="ARBA00023204"/>
    </source>
</evidence>
<keyword evidence="5" id="KW-0812">Transmembrane</keyword>
<dbReference type="SUPFAM" id="SSF52141">
    <property type="entry name" value="Uracil-DNA glycosylase-like"/>
    <property type="match status" value="1"/>
</dbReference>
<dbReference type="GO" id="GO:0004844">
    <property type="term" value="F:uracil DNA N-glycosylase activity"/>
    <property type="evidence" value="ECO:0007669"/>
    <property type="project" value="TreeGrafter"/>
</dbReference>
<dbReference type="STRING" id="1884261.A0A5C3QE37"/>
<keyword evidence="8" id="KW-1185">Reference proteome</keyword>
<feature type="region of interest" description="Disordered" evidence="4">
    <location>
        <begin position="1"/>
        <end position="69"/>
    </location>
</feature>
<keyword evidence="3" id="KW-0234">DNA repair</keyword>
<evidence type="ECO:0000256" key="5">
    <source>
        <dbReference type="SAM" id="Phobius"/>
    </source>
</evidence>
<organism evidence="7 8">
    <name type="scientific">Pterulicium gracile</name>
    <dbReference type="NCBI Taxonomy" id="1884261"/>
    <lineage>
        <taxon>Eukaryota</taxon>
        <taxon>Fungi</taxon>
        <taxon>Dikarya</taxon>
        <taxon>Basidiomycota</taxon>
        <taxon>Agaricomycotina</taxon>
        <taxon>Agaricomycetes</taxon>
        <taxon>Agaricomycetidae</taxon>
        <taxon>Agaricales</taxon>
        <taxon>Pleurotineae</taxon>
        <taxon>Pterulaceae</taxon>
        <taxon>Pterulicium</taxon>
    </lineage>
</organism>
<evidence type="ECO:0000256" key="2">
    <source>
        <dbReference type="ARBA" id="ARBA00022801"/>
    </source>
</evidence>
<name>A0A5C3QE37_9AGAR</name>